<reference evidence="1" key="1">
    <citation type="submission" date="2020-05" db="EMBL/GenBank/DDBJ databases">
        <authorList>
            <person name="Chiriac C."/>
            <person name="Salcher M."/>
            <person name="Ghai R."/>
            <person name="Kavagutti S V."/>
        </authorList>
    </citation>
    <scope>NUCLEOTIDE SEQUENCE</scope>
</reference>
<proteinExistence type="predicted"/>
<protein>
    <submittedName>
        <fullName evidence="1">Uncharacterized protein</fullName>
    </submittedName>
</protein>
<gene>
    <name evidence="1" type="ORF">UFOVP242_92</name>
</gene>
<organism evidence="1">
    <name type="scientific">uncultured Caudovirales phage</name>
    <dbReference type="NCBI Taxonomy" id="2100421"/>
    <lineage>
        <taxon>Viruses</taxon>
        <taxon>Duplodnaviria</taxon>
        <taxon>Heunggongvirae</taxon>
        <taxon>Uroviricota</taxon>
        <taxon>Caudoviricetes</taxon>
        <taxon>Peduoviridae</taxon>
        <taxon>Maltschvirus</taxon>
        <taxon>Maltschvirus maltsch</taxon>
    </lineage>
</organism>
<evidence type="ECO:0000313" key="1">
    <source>
        <dbReference type="EMBL" id="CAB5221823.1"/>
    </source>
</evidence>
<name>A0A6J7X3K0_9CAUD</name>
<dbReference type="EMBL" id="LR798294">
    <property type="protein sequence ID" value="CAB5221823.1"/>
    <property type="molecule type" value="Genomic_DNA"/>
</dbReference>
<sequence>MQIRDKKNRVKKTSHVGVFDTMDALQEAKEKLLEKSPNVTFEVYFCEHILFKQRSE</sequence>
<accession>A0A6J7X3K0</accession>